<dbReference type="Gene3D" id="3.40.630.30">
    <property type="match status" value="1"/>
</dbReference>
<dbReference type="SUPFAM" id="SSF55729">
    <property type="entry name" value="Acyl-CoA N-acyltransferases (Nat)"/>
    <property type="match status" value="1"/>
</dbReference>
<reference evidence="2 3" key="1">
    <citation type="journal article" date="2014" name="PLoS ONE">
        <title>Physiological and genomic features of a novel sulfur-oxidizing gammaproteobacterium belonging to a previously uncultivated symbiotic lineage isolated from a hydrothermal vent.</title>
        <authorList>
            <person name="Nunoura T."/>
            <person name="Takaki Y."/>
            <person name="Kazama H."/>
            <person name="Kakuta J."/>
            <person name="Shimamura S."/>
            <person name="Makita H."/>
            <person name="Hirai M."/>
            <person name="Miyazaki M."/>
            <person name="Takai K."/>
        </authorList>
    </citation>
    <scope>NUCLEOTIDE SEQUENCE [LARGE SCALE GENOMIC DNA]</scope>
    <source>
        <strain evidence="2 3">Hiromi1</strain>
    </source>
</reference>
<organism evidence="2 3">
    <name type="scientific">Thiolapillus brandeum</name>
    <dbReference type="NCBI Taxonomy" id="1076588"/>
    <lineage>
        <taxon>Bacteria</taxon>
        <taxon>Pseudomonadati</taxon>
        <taxon>Pseudomonadota</taxon>
        <taxon>Gammaproteobacteria</taxon>
        <taxon>Chromatiales</taxon>
        <taxon>Sedimenticolaceae</taxon>
        <taxon>Thiolapillus</taxon>
    </lineage>
</organism>
<keyword evidence="3" id="KW-1185">Reference proteome</keyword>
<evidence type="ECO:0000313" key="3">
    <source>
        <dbReference type="Proteomes" id="UP000031631"/>
    </source>
</evidence>
<evidence type="ECO:0000313" key="2">
    <source>
        <dbReference type="EMBL" id="BAO44209.1"/>
    </source>
</evidence>
<dbReference type="Pfam" id="PF00583">
    <property type="entry name" value="Acetyltransf_1"/>
    <property type="match status" value="1"/>
</dbReference>
<dbReference type="Proteomes" id="UP000031631">
    <property type="component" value="Chromosome"/>
</dbReference>
<evidence type="ECO:0000259" key="1">
    <source>
        <dbReference type="PROSITE" id="PS51186"/>
    </source>
</evidence>
<dbReference type="PANTHER" id="PTHR43617:SF22">
    <property type="entry name" value="L-AMINO ACID N-ACETYLTRANSFERASE AAAT"/>
    <property type="match status" value="1"/>
</dbReference>
<dbReference type="EMBL" id="AP012273">
    <property type="protein sequence ID" value="BAO44209.1"/>
    <property type="molecule type" value="Genomic_DNA"/>
</dbReference>
<dbReference type="InterPro" id="IPR000182">
    <property type="entry name" value="GNAT_dom"/>
</dbReference>
<dbReference type="OrthoDB" id="336415at2"/>
<proteinExistence type="predicted"/>
<dbReference type="PANTHER" id="PTHR43617">
    <property type="entry name" value="L-AMINO ACID N-ACETYLTRANSFERASE"/>
    <property type="match status" value="1"/>
</dbReference>
<dbReference type="PROSITE" id="PS51186">
    <property type="entry name" value="GNAT"/>
    <property type="match status" value="1"/>
</dbReference>
<name>A0A7U6GID9_9GAMM</name>
<dbReference type="InterPro" id="IPR050276">
    <property type="entry name" value="MshD_Acetyltransferase"/>
</dbReference>
<dbReference type="CDD" id="cd04301">
    <property type="entry name" value="NAT_SF"/>
    <property type="match status" value="1"/>
</dbReference>
<dbReference type="GO" id="GO:0016747">
    <property type="term" value="F:acyltransferase activity, transferring groups other than amino-acyl groups"/>
    <property type="evidence" value="ECO:0007669"/>
    <property type="project" value="InterPro"/>
</dbReference>
<feature type="domain" description="N-acetyltransferase" evidence="1">
    <location>
        <begin position="3"/>
        <end position="163"/>
    </location>
</feature>
<dbReference type="AlphaFoldDB" id="A0A7U6GID9"/>
<keyword evidence="2" id="KW-0808">Transferase</keyword>
<dbReference type="RefSeq" id="WP_041066778.1">
    <property type="nucleotide sequence ID" value="NZ_AP012273.1"/>
</dbReference>
<dbReference type="KEGG" id="tbn:TBH_C1284"/>
<gene>
    <name evidence="2" type="ORF">TBH_C1284</name>
</gene>
<accession>A0A7U6GID9</accession>
<sequence>MDFSIRHGEARDIPGIKALYEQSHVVDGTLKMPFQSRNMWEKWLTNLSEGNYNLVAVSGEEVIGQLQLTVSPNLRRRHAATFGMAVSARVSRQGVGKALLQTALDMCDNWLNIRRVELQVFVDNEAAIGLYESMGFVREGRNQDFAYKNGRFVDAYTMARMRPGVMPD</sequence>
<protein>
    <submittedName>
        <fullName evidence="2">Acetyltransferase</fullName>
    </submittedName>
</protein>
<dbReference type="InterPro" id="IPR016181">
    <property type="entry name" value="Acyl_CoA_acyltransferase"/>
</dbReference>